<organism evidence="2 3">
    <name type="scientific">Aspergillus sclerotiicarbonarius (strain CBS 121057 / IBT 28362)</name>
    <dbReference type="NCBI Taxonomy" id="1448318"/>
    <lineage>
        <taxon>Eukaryota</taxon>
        <taxon>Fungi</taxon>
        <taxon>Dikarya</taxon>
        <taxon>Ascomycota</taxon>
        <taxon>Pezizomycotina</taxon>
        <taxon>Eurotiomycetes</taxon>
        <taxon>Eurotiomycetidae</taxon>
        <taxon>Eurotiales</taxon>
        <taxon>Aspergillaceae</taxon>
        <taxon>Aspergillus</taxon>
        <taxon>Aspergillus subgen. Circumdati</taxon>
    </lineage>
</organism>
<sequence>MTAVIGKGSGNPQHSSHYPLIPPNPTYDNQLPKFSTHLTTGTYLPILVQDTSPLNKWPPPQYPVTRWPILSRYLPIYDPSPTRPPFPTHPSIRTELFIPVCRPKYHANLRHSVSQQLRHPIPSIHPSVFPTLYCDLFGPT</sequence>
<evidence type="ECO:0000313" key="2">
    <source>
        <dbReference type="EMBL" id="PYI05782.1"/>
    </source>
</evidence>
<dbReference type="Proteomes" id="UP000248423">
    <property type="component" value="Unassembled WGS sequence"/>
</dbReference>
<proteinExistence type="predicted"/>
<evidence type="ECO:0000313" key="3">
    <source>
        <dbReference type="Proteomes" id="UP000248423"/>
    </source>
</evidence>
<feature type="region of interest" description="Disordered" evidence="1">
    <location>
        <begin position="1"/>
        <end position="22"/>
    </location>
</feature>
<dbReference type="AlphaFoldDB" id="A0A319E6R5"/>
<dbReference type="EMBL" id="KZ826355">
    <property type="protein sequence ID" value="PYI05782.1"/>
    <property type="molecule type" value="Genomic_DNA"/>
</dbReference>
<keyword evidence="3" id="KW-1185">Reference proteome</keyword>
<dbReference type="VEuPathDB" id="FungiDB:BO78DRAFT_141182"/>
<name>A0A319E6R5_ASPSB</name>
<reference evidence="2 3" key="1">
    <citation type="submission" date="2018-02" db="EMBL/GenBank/DDBJ databases">
        <title>The genomes of Aspergillus section Nigri reveals drivers in fungal speciation.</title>
        <authorList>
            <consortium name="DOE Joint Genome Institute"/>
            <person name="Vesth T.C."/>
            <person name="Nybo J."/>
            <person name="Theobald S."/>
            <person name="Brandl J."/>
            <person name="Frisvad J.C."/>
            <person name="Nielsen K.F."/>
            <person name="Lyhne E.K."/>
            <person name="Kogle M.E."/>
            <person name="Kuo A."/>
            <person name="Riley R."/>
            <person name="Clum A."/>
            <person name="Nolan M."/>
            <person name="Lipzen A."/>
            <person name="Salamov A."/>
            <person name="Henrissat B."/>
            <person name="Wiebenga A."/>
            <person name="De vries R.P."/>
            <person name="Grigoriev I.V."/>
            <person name="Mortensen U.H."/>
            <person name="Andersen M.R."/>
            <person name="Baker S.E."/>
        </authorList>
    </citation>
    <scope>NUCLEOTIDE SEQUENCE [LARGE SCALE GENOMIC DNA]</scope>
    <source>
        <strain evidence="2 3">CBS 121057</strain>
    </source>
</reference>
<gene>
    <name evidence="2" type="ORF">BO78DRAFT_141182</name>
</gene>
<evidence type="ECO:0000256" key="1">
    <source>
        <dbReference type="SAM" id="MobiDB-lite"/>
    </source>
</evidence>
<accession>A0A319E6R5</accession>
<protein>
    <submittedName>
        <fullName evidence="2">Uncharacterized protein</fullName>
    </submittedName>
</protein>